<reference evidence="11 12" key="1">
    <citation type="submission" date="2024-09" db="EMBL/GenBank/DDBJ databases">
        <authorList>
            <person name="Sun Q."/>
            <person name="Mori K."/>
        </authorList>
    </citation>
    <scope>NUCLEOTIDE SEQUENCE [LARGE SCALE GENOMIC DNA]</scope>
    <source>
        <strain evidence="11 12">TBRC 7907</strain>
    </source>
</reference>
<dbReference type="InterPro" id="IPR002410">
    <property type="entry name" value="Peptidase_S33"/>
</dbReference>
<organism evidence="11 12">
    <name type="scientific">Allokutzneria oryzae</name>
    <dbReference type="NCBI Taxonomy" id="1378989"/>
    <lineage>
        <taxon>Bacteria</taxon>
        <taxon>Bacillati</taxon>
        <taxon>Actinomycetota</taxon>
        <taxon>Actinomycetes</taxon>
        <taxon>Pseudonocardiales</taxon>
        <taxon>Pseudonocardiaceae</taxon>
        <taxon>Allokutzneria</taxon>
    </lineage>
</organism>
<keyword evidence="4 8" id="KW-0031">Aminopeptidase</keyword>
<dbReference type="SUPFAM" id="SSF53474">
    <property type="entry name" value="alpha/beta-Hydrolases"/>
    <property type="match status" value="1"/>
</dbReference>
<keyword evidence="5 8" id="KW-0963">Cytoplasm</keyword>
<keyword evidence="12" id="KW-1185">Reference proteome</keyword>
<keyword evidence="6 8" id="KW-0645">Protease</keyword>
<evidence type="ECO:0000256" key="3">
    <source>
        <dbReference type="ARBA" id="ARBA00010088"/>
    </source>
</evidence>
<proteinExistence type="inferred from homology"/>
<evidence type="ECO:0000313" key="11">
    <source>
        <dbReference type="EMBL" id="MFB9909463.1"/>
    </source>
</evidence>
<accession>A0ABV6AAN8</accession>
<dbReference type="NCBIfam" id="TIGR01249">
    <property type="entry name" value="pro_imino_pep_1"/>
    <property type="match status" value="1"/>
</dbReference>
<evidence type="ECO:0000256" key="8">
    <source>
        <dbReference type="PIRNR" id="PIRNR006431"/>
    </source>
</evidence>
<dbReference type="Proteomes" id="UP001589693">
    <property type="component" value="Unassembled WGS sequence"/>
</dbReference>
<dbReference type="PIRSF" id="PIRSF006431">
    <property type="entry name" value="Pept_S33"/>
    <property type="match status" value="1"/>
</dbReference>
<evidence type="ECO:0000259" key="10">
    <source>
        <dbReference type="Pfam" id="PF00561"/>
    </source>
</evidence>
<protein>
    <recommendedName>
        <fullName evidence="8 9">Proline iminopeptidase</fullName>
        <shortName evidence="8">PIP</shortName>
        <ecNumber evidence="8 9">3.4.11.5</ecNumber>
    </recommendedName>
    <alternativeName>
        <fullName evidence="8">Prolyl aminopeptidase</fullName>
    </alternativeName>
</protein>
<evidence type="ECO:0000256" key="4">
    <source>
        <dbReference type="ARBA" id="ARBA00022438"/>
    </source>
</evidence>
<dbReference type="InterPro" id="IPR029058">
    <property type="entry name" value="AB_hydrolase_fold"/>
</dbReference>
<feature type="domain" description="AB hydrolase-1" evidence="10">
    <location>
        <begin position="53"/>
        <end position="312"/>
    </location>
</feature>
<evidence type="ECO:0000256" key="5">
    <source>
        <dbReference type="ARBA" id="ARBA00022490"/>
    </source>
</evidence>
<dbReference type="GO" id="GO:0004177">
    <property type="term" value="F:aminopeptidase activity"/>
    <property type="evidence" value="ECO:0007669"/>
    <property type="project" value="UniProtKB-KW"/>
</dbReference>
<evidence type="ECO:0000256" key="7">
    <source>
        <dbReference type="ARBA" id="ARBA00022801"/>
    </source>
</evidence>
<dbReference type="InterPro" id="IPR000073">
    <property type="entry name" value="AB_hydrolase_1"/>
</dbReference>
<evidence type="ECO:0000313" key="12">
    <source>
        <dbReference type="Proteomes" id="UP001589693"/>
    </source>
</evidence>
<comment type="subcellular location">
    <subcellularLocation>
        <location evidence="2 8">Cytoplasm</location>
    </subcellularLocation>
</comment>
<dbReference type="RefSeq" id="WP_377862377.1">
    <property type="nucleotide sequence ID" value="NZ_JBHLZU010000034.1"/>
</dbReference>
<dbReference type="EC" id="3.4.11.5" evidence="8 9"/>
<comment type="similarity">
    <text evidence="3 8 9">Belongs to the peptidase S33 family.</text>
</comment>
<name>A0ABV6AAN8_9PSEU</name>
<dbReference type="Gene3D" id="3.40.50.1820">
    <property type="entry name" value="alpha/beta hydrolase"/>
    <property type="match status" value="1"/>
</dbReference>
<dbReference type="InterPro" id="IPR005944">
    <property type="entry name" value="Pro_iminopeptidase"/>
</dbReference>
<dbReference type="Pfam" id="PF00561">
    <property type="entry name" value="Abhydrolase_1"/>
    <property type="match status" value="1"/>
</dbReference>
<gene>
    <name evidence="11" type="primary">pip</name>
    <name evidence="11" type="ORF">ACFFQA_36475</name>
</gene>
<evidence type="ECO:0000256" key="1">
    <source>
        <dbReference type="ARBA" id="ARBA00001585"/>
    </source>
</evidence>
<evidence type="ECO:0000256" key="9">
    <source>
        <dbReference type="RuleBase" id="RU003421"/>
    </source>
</evidence>
<evidence type="ECO:0000256" key="6">
    <source>
        <dbReference type="ARBA" id="ARBA00022670"/>
    </source>
</evidence>
<dbReference type="PANTHER" id="PTHR43722">
    <property type="entry name" value="PROLINE IMINOPEPTIDASE"/>
    <property type="match status" value="1"/>
</dbReference>
<dbReference type="PRINTS" id="PR00793">
    <property type="entry name" value="PROAMNOPTASE"/>
</dbReference>
<dbReference type="EMBL" id="JBHLZU010000034">
    <property type="protein sequence ID" value="MFB9909463.1"/>
    <property type="molecule type" value="Genomic_DNA"/>
</dbReference>
<comment type="catalytic activity">
    <reaction evidence="1 8 9">
        <text>Release of N-terminal proline from a peptide.</text>
        <dbReference type="EC" id="3.4.11.5"/>
    </reaction>
</comment>
<comment type="caution">
    <text evidence="11">The sequence shown here is derived from an EMBL/GenBank/DDBJ whole genome shotgun (WGS) entry which is preliminary data.</text>
</comment>
<evidence type="ECO:0000256" key="2">
    <source>
        <dbReference type="ARBA" id="ARBA00004496"/>
    </source>
</evidence>
<dbReference type="PANTHER" id="PTHR43722:SF1">
    <property type="entry name" value="PROLINE IMINOPEPTIDASE"/>
    <property type="match status" value="1"/>
</dbReference>
<keyword evidence="7 8" id="KW-0378">Hydrolase</keyword>
<sequence>MSAVTVAAPRQKESRVTTRFPMIEPYDHGMLDVGDGHQIYWETCGNPDGKPAVVVHGGPGMGCRPGLRTYFDPDAYRVVLFDQRNCGRSTPRASEPVVDLSTNTTDHLLSDMERLREHLGIDKWLLFGGSWGSVLSVTYALRHPSRVTEMIVTGVATGRHSEIEWLIDGFGPLAPEAFERFRAGVPDPGDDISAAYHRLLMDPDPAVHLKAAEDWCAWEDAVVTVPPGRDAEPGPWDTPEFKLTFARLVTHYFSNRCWLDDDELERGKDVLKGVPGVIVHGRLDLSALAGNPWVLHSAWQGSELVIVEHGAHASGTAEAIVAATNRFARS</sequence>